<dbReference type="InterPro" id="IPR036237">
    <property type="entry name" value="Xyl_isomerase-like_sf"/>
</dbReference>
<dbReference type="EMBL" id="SMRT01000015">
    <property type="protein sequence ID" value="TDF93799.1"/>
    <property type="molecule type" value="Genomic_DNA"/>
</dbReference>
<organism evidence="2 3">
    <name type="scientific">Paenibacillus piri</name>
    <dbReference type="NCBI Taxonomy" id="2547395"/>
    <lineage>
        <taxon>Bacteria</taxon>
        <taxon>Bacillati</taxon>
        <taxon>Bacillota</taxon>
        <taxon>Bacilli</taxon>
        <taxon>Bacillales</taxon>
        <taxon>Paenibacillaceae</taxon>
        <taxon>Paenibacillus</taxon>
    </lineage>
</organism>
<feature type="domain" description="Xylose isomerase-like TIM barrel" evidence="1">
    <location>
        <begin position="27"/>
        <end position="274"/>
    </location>
</feature>
<protein>
    <submittedName>
        <fullName evidence="2">Sugar phosphate isomerase/epimerase</fullName>
    </submittedName>
</protein>
<dbReference type="PANTHER" id="PTHR12110:SF53">
    <property type="entry name" value="BLR5974 PROTEIN"/>
    <property type="match status" value="1"/>
</dbReference>
<accession>A0A4R5KEI2</accession>
<dbReference type="InterPro" id="IPR013022">
    <property type="entry name" value="Xyl_isomerase-like_TIM-brl"/>
</dbReference>
<dbReference type="InterPro" id="IPR050312">
    <property type="entry name" value="IolE/XylAMocC-like"/>
</dbReference>
<comment type="caution">
    <text evidence="2">The sequence shown here is derived from an EMBL/GenBank/DDBJ whole genome shotgun (WGS) entry which is preliminary data.</text>
</comment>
<evidence type="ECO:0000259" key="1">
    <source>
        <dbReference type="Pfam" id="PF01261"/>
    </source>
</evidence>
<dbReference type="Pfam" id="PF01261">
    <property type="entry name" value="AP_endonuc_2"/>
    <property type="match status" value="1"/>
</dbReference>
<dbReference type="SUPFAM" id="SSF51658">
    <property type="entry name" value="Xylose isomerase-like"/>
    <property type="match status" value="1"/>
</dbReference>
<dbReference type="GO" id="GO:0016853">
    <property type="term" value="F:isomerase activity"/>
    <property type="evidence" value="ECO:0007669"/>
    <property type="project" value="UniProtKB-KW"/>
</dbReference>
<name>A0A4R5KEI2_9BACL</name>
<keyword evidence="2" id="KW-0413">Isomerase</keyword>
<evidence type="ECO:0000313" key="2">
    <source>
        <dbReference type="EMBL" id="TDF93799.1"/>
    </source>
</evidence>
<reference evidence="2 3" key="1">
    <citation type="submission" date="2019-03" db="EMBL/GenBank/DDBJ databases">
        <title>This is whole genome sequence of Paenibacillus sp MS74 strain.</title>
        <authorList>
            <person name="Trinh H.N."/>
        </authorList>
    </citation>
    <scope>NUCLEOTIDE SEQUENCE [LARGE SCALE GENOMIC DNA]</scope>
    <source>
        <strain evidence="2 3">MS74</strain>
    </source>
</reference>
<dbReference type="Gene3D" id="3.20.20.150">
    <property type="entry name" value="Divalent-metal-dependent TIM barrel enzymes"/>
    <property type="match status" value="1"/>
</dbReference>
<dbReference type="Proteomes" id="UP000295636">
    <property type="component" value="Unassembled WGS sequence"/>
</dbReference>
<dbReference type="PANTHER" id="PTHR12110">
    <property type="entry name" value="HYDROXYPYRUVATE ISOMERASE"/>
    <property type="match status" value="1"/>
</dbReference>
<dbReference type="RefSeq" id="WP_133233593.1">
    <property type="nucleotide sequence ID" value="NZ_SMRT01000015.1"/>
</dbReference>
<proteinExistence type="predicted"/>
<dbReference type="AlphaFoldDB" id="A0A4R5KEI2"/>
<sequence>MRLVTSTNLFGKGRVGRMHTPYIESVRRCRQAGFECLDFSFVEFFFTRTELWEDDWQNELYNIRNEAERLGVTFSQSHLPYNPGYMPTWKNEDQRLLYEKHLERSVLASSMLGVSWAVVHPFTQCEETEYDEEASIAFNQQFYADAIELALKKGVGFAFENMIEYPQHRKFSARAEELVELVDSFNDKRIGVCWDFGHGHRMYRDLSRPVKVLGSRLVALHVNDNTAISDQHFVPFMGTVNWEEAIDALWDIGYTGDFTYEIYGLTKQMPEALKDSAARYAYQIGRYCVDRFHANAAE</sequence>
<dbReference type="OrthoDB" id="110795at2"/>
<gene>
    <name evidence="2" type="ORF">E1757_25780</name>
</gene>
<evidence type="ECO:0000313" key="3">
    <source>
        <dbReference type="Proteomes" id="UP000295636"/>
    </source>
</evidence>
<keyword evidence="3" id="KW-1185">Reference proteome</keyword>